<gene>
    <name evidence="1" type="ORF">EX895_005548</name>
</gene>
<accession>A0A4U7KNA6</accession>
<dbReference type="AlphaFoldDB" id="A0A4U7KNA6"/>
<dbReference type="KEGG" id="sgra:EX895_005548"/>
<dbReference type="EMBL" id="SRRM01000020">
    <property type="protein sequence ID" value="TKY85386.1"/>
    <property type="molecule type" value="Genomic_DNA"/>
</dbReference>
<name>A0A4U7KNA6_9BASI</name>
<reference evidence="1 2" key="1">
    <citation type="submission" date="2019-05" db="EMBL/GenBank/DDBJ databases">
        <title>Sporisorium graminicola CBS 10092 draft sequencing and annotation.</title>
        <authorList>
            <person name="Solano-Gonzalez S."/>
            <person name="Caddick M.X."/>
            <person name="Darby A."/>
        </authorList>
    </citation>
    <scope>NUCLEOTIDE SEQUENCE [LARGE SCALE GENOMIC DNA]</scope>
    <source>
        <strain evidence="1 2">CBS 10092</strain>
    </source>
</reference>
<proteinExistence type="predicted"/>
<dbReference type="OrthoDB" id="2593073at2759"/>
<dbReference type="RefSeq" id="XP_029737371.1">
    <property type="nucleotide sequence ID" value="XM_029886140.1"/>
</dbReference>
<sequence>MVPIPTSSADEAKTDITTLPTASDDVMASCLESIHSLPQASADAHSSQKTHFDHATSWMASNNDISGQLALSDFRNPDLSSISKPLGLTPGALGLTGGLPGSSAGGDGWSISPWINMAPTPSASLGSDLEQSSLRSQVDSQCLDTGMTFEQRSSLASRRGFSGSLKLETRAS</sequence>
<evidence type="ECO:0000313" key="1">
    <source>
        <dbReference type="EMBL" id="TKY85386.1"/>
    </source>
</evidence>
<protein>
    <submittedName>
        <fullName evidence="1">Uncharacterized protein</fullName>
    </submittedName>
</protein>
<organism evidence="1 2">
    <name type="scientific">Sporisorium graminicola</name>
    <dbReference type="NCBI Taxonomy" id="280036"/>
    <lineage>
        <taxon>Eukaryota</taxon>
        <taxon>Fungi</taxon>
        <taxon>Dikarya</taxon>
        <taxon>Basidiomycota</taxon>
        <taxon>Ustilaginomycotina</taxon>
        <taxon>Ustilaginomycetes</taxon>
        <taxon>Ustilaginales</taxon>
        <taxon>Ustilaginaceae</taxon>
        <taxon>Sporisorium</taxon>
    </lineage>
</organism>
<evidence type="ECO:0000313" key="2">
    <source>
        <dbReference type="Proteomes" id="UP000306050"/>
    </source>
</evidence>
<comment type="caution">
    <text evidence="1">The sequence shown here is derived from an EMBL/GenBank/DDBJ whole genome shotgun (WGS) entry which is preliminary data.</text>
</comment>
<dbReference type="GeneID" id="40728443"/>
<dbReference type="Proteomes" id="UP000306050">
    <property type="component" value="Chromosome SGRAM_7"/>
</dbReference>
<keyword evidence="2" id="KW-1185">Reference proteome</keyword>